<accession>A0A3A3GP41</accession>
<evidence type="ECO:0000313" key="2">
    <source>
        <dbReference type="Proteomes" id="UP000266177"/>
    </source>
</evidence>
<sequence length="253" mass="28459">MFTYSKLLFIINIYHKEEDIFSMKKKLSIVLKLALSCALTTGAILSFPLPSYSQSVSEGTREVHDEGFIDLNNLDKLDGNITVRDVSYDSAMASIAKLQGISIEEAKRIHPDKTSQGLHKELRNLASNVWIKEISVEQQVTAFYKPTLKIYAYYYSSGSFRQFEEIVSVQLDRNSSAAVGFTKQFSGNLEAEIPTNNPTQMWWLINGDFYDNGTTTISGSVTAGGSMWKGTGTIQHASNHYKYWYNSGTYSLY</sequence>
<proteinExistence type="predicted"/>
<gene>
    <name evidence="1" type="ORF">DQX05_02300</name>
</gene>
<reference evidence="1 2" key="1">
    <citation type="submission" date="2018-09" db="EMBL/GenBank/DDBJ databases">
        <title>Paenibacillus SK2017-BO5.</title>
        <authorList>
            <person name="Piskunova J.V."/>
            <person name="Dubiley S.A."/>
            <person name="Severinov K.V."/>
        </authorList>
    </citation>
    <scope>NUCLEOTIDE SEQUENCE [LARGE SCALE GENOMIC DNA]</scope>
    <source>
        <strain evidence="1 2">BO5</strain>
    </source>
</reference>
<evidence type="ECO:0000313" key="1">
    <source>
        <dbReference type="EMBL" id="RJG26875.1"/>
    </source>
</evidence>
<organism evidence="1 2">
    <name type="scientific">Paenibacillus thiaminolyticus</name>
    <name type="common">Bacillus thiaminolyticus</name>
    <dbReference type="NCBI Taxonomy" id="49283"/>
    <lineage>
        <taxon>Bacteria</taxon>
        <taxon>Bacillati</taxon>
        <taxon>Bacillota</taxon>
        <taxon>Bacilli</taxon>
        <taxon>Bacillales</taxon>
        <taxon>Paenibacillaceae</taxon>
        <taxon>Paenibacillus</taxon>
    </lineage>
</organism>
<protein>
    <submittedName>
        <fullName evidence="1">Uncharacterized protein</fullName>
    </submittedName>
</protein>
<comment type="caution">
    <text evidence="1">The sequence shown here is derived from an EMBL/GenBank/DDBJ whole genome shotgun (WGS) entry which is preliminary data.</text>
</comment>
<dbReference type="EMBL" id="QYZD01000001">
    <property type="protein sequence ID" value="RJG26875.1"/>
    <property type="molecule type" value="Genomic_DNA"/>
</dbReference>
<name>A0A3A3GP41_PANTH</name>
<dbReference type="AlphaFoldDB" id="A0A3A3GP41"/>
<dbReference type="Proteomes" id="UP000266177">
    <property type="component" value="Unassembled WGS sequence"/>
</dbReference>